<dbReference type="AlphaFoldDB" id="A0A7I8WEP2"/>
<feature type="domain" description="Chitin-binding type-2" evidence="3">
    <location>
        <begin position="20"/>
        <end position="86"/>
    </location>
</feature>
<dbReference type="PRINTS" id="PR01705">
    <property type="entry name" value="TSP1REPEAT"/>
</dbReference>
<dbReference type="Gene3D" id="2.170.140.10">
    <property type="entry name" value="Chitin binding domain"/>
    <property type="match status" value="2"/>
</dbReference>
<dbReference type="Gene3D" id="2.60.120.40">
    <property type="match status" value="2"/>
</dbReference>
<dbReference type="PROSITE" id="PS50092">
    <property type="entry name" value="TSP1"/>
    <property type="match status" value="1"/>
</dbReference>
<evidence type="ECO:0000256" key="2">
    <source>
        <dbReference type="SAM" id="SignalP"/>
    </source>
</evidence>
<evidence type="ECO:0000313" key="5">
    <source>
        <dbReference type="Proteomes" id="UP000549394"/>
    </source>
</evidence>
<accession>A0A7I8WEP2</accession>
<evidence type="ECO:0000256" key="1">
    <source>
        <dbReference type="ARBA" id="ARBA00023157"/>
    </source>
</evidence>
<dbReference type="Proteomes" id="UP000549394">
    <property type="component" value="Unassembled WGS sequence"/>
</dbReference>
<dbReference type="InterPro" id="IPR036508">
    <property type="entry name" value="Chitin-bd_dom_sf"/>
</dbReference>
<gene>
    <name evidence="4" type="ORF">DGYR_LOCUS13845</name>
</gene>
<dbReference type="Pfam" id="PF00386">
    <property type="entry name" value="C1q"/>
    <property type="match status" value="1"/>
</dbReference>
<dbReference type="GO" id="GO:0008061">
    <property type="term" value="F:chitin binding"/>
    <property type="evidence" value="ECO:0007669"/>
    <property type="project" value="InterPro"/>
</dbReference>
<dbReference type="Gene3D" id="2.20.100.10">
    <property type="entry name" value="Thrombospondin type-1 (TSP1) repeat"/>
    <property type="match status" value="1"/>
</dbReference>
<reference evidence="4 5" key="1">
    <citation type="submission" date="2020-08" db="EMBL/GenBank/DDBJ databases">
        <authorList>
            <person name="Hejnol A."/>
        </authorList>
    </citation>
    <scope>NUCLEOTIDE SEQUENCE [LARGE SCALE GENOMIC DNA]</scope>
</reference>
<keyword evidence="5" id="KW-1185">Reference proteome</keyword>
<feature type="domain" description="Chitin-binding type-2" evidence="3">
    <location>
        <begin position="114"/>
        <end position="177"/>
    </location>
</feature>
<sequence length="624" mass="70064">MKSFIFSLFCILQLFSSSLGFICPVDDQFRPINGAYRDPEFCGAYYQCINGTAFPQNCPLGLFFRFSTLDCKIRTCTEPELADCPPLGNATIENEPLECKSGQIDFKTPCFTKTNECAPNLNATVASLVDCRIYYHCQNGVAWPQQCPPGYFFNPIVNPRDCTVQLCVPPQDAKCPSDGNWSEWSAWGDCEPRCGGEGIRTRTRDCNNPPPSNGGRECSGLPIEIENCQTPPCPSGEKPCFMVSLQSTISVSEGRIQWSSIDVNQDNLYNPLTSRLNIKEAGVYYFAMTATMSRQTGAHLRLQNIGREIDLKRDKNEDGIEQISRSGLYFLNPLFSPYINQMLPTASLLGSNAGKDTNWVGFKYSTDNYIFVGSDSSSLEQNYIPLNILVNMRGYSIGASNTEFINLEGGKYFIHFGCGIVPNVNLRISIYSNNHNTPYSRIQRLENQMASSDQLSRSFINALPANSKLQYRLDGGHNSTIGLPTYLMAFKLNDSLPILFVHQSYRYPSSCSTFMQLMAFNVVIEDTTNSWTIRTREYKVPVTGTYYIDISVVVILRNTVEAYVEVNNIRKFRLLKFGRSHGRSELISKGGLIQMFKDDILTVRYRGCMTADDMVSSMVIFLLP</sequence>
<dbReference type="InterPro" id="IPR001073">
    <property type="entry name" value="C1q_dom"/>
</dbReference>
<dbReference type="PANTHER" id="PTHR16311">
    <property type="entry name" value="THROMBOSPONDIN TYPE I DOMAIN-CONTAINING 1"/>
    <property type="match status" value="1"/>
</dbReference>
<dbReference type="InterPro" id="IPR002557">
    <property type="entry name" value="Chitin-bd_dom"/>
</dbReference>
<organism evidence="4 5">
    <name type="scientific">Dimorphilus gyrociliatus</name>
    <dbReference type="NCBI Taxonomy" id="2664684"/>
    <lineage>
        <taxon>Eukaryota</taxon>
        <taxon>Metazoa</taxon>
        <taxon>Spiralia</taxon>
        <taxon>Lophotrochozoa</taxon>
        <taxon>Annelida</taxon>
        <taxon>Polychaeta</taxon>
        <taxon>Polychaeta incertae sedis</taxon>
        <taxon>Dinophilidae</taxon>
        <taxon>Dimorphilus</taxon>
    </lineage>
</organism>
<dbReference type="GO" id="GO:0071944">
    <property type="term" value="C:cell periphery"/>
    <property type="evidence" value="ECO:0007669"/>
    <property type="project" value="TreeGrafter"/>
</dbReference>
<dbReference type="EMBL" id="CAJFCJ010000065">
    <property type="protein sequence ID" value="CAD5126608.1"/>
    <property type="molecule type" value="Genomic_DNA"/>
</dbReference>
<protein>
    <submittedName>
        <fullName evidence="4">DgyrCDS14696</fullName>
    </submittedName>
</protein>
<name>A0A7I8WEP2_9ANNE</name>
<dbReference type="SUPFAM" id="SSF49842">
    <property type="entry name" value="TNF-like"/>
    <property type="match status" value="2"/>
</dbReference>
<feature type="chain" id="PRO_5029535397" evidence="2">
    <location>
        <begin position="21"/>
        <end position="624"/>
    </location>
</feature>
<dbReference type="InterPro" id="IPR000884">
    <property type="entry name" value="TSP1_rpt"/>
</dbReference>
<comment type="caution">
    <text evidence="4">The sequence shown here is derived from an EMBL/GenBank/DDBJ whole genome shotgun (WGS) entry which is preliminary data.</text>
</comment>
<dbReference type="SMART" id="SM00494">
    <property type="entry name" value="ChtBD2"/>
    <property type="match status" value="2"/>
</dbReference>
<dbReference type="FunFam" id="2.20.100.10:FF:000002">
    <property type="entry name" value="Unc-5 netrin receptor C"/>
    <property type="match status" value="1"/>
</dbReference>
<feature type="signal peptide" evidence="2">
    <location>
        <begin position="1"/>
        <end position="20"/>
    </location>
</feature>
<dbReference type="PANTHER" id="PTHR16311:SF3">
    <property type="entry name" value="THROMBOSPONDIN TYPE-1 DOMAIN-CONTAINING PROTEIN 1"/>
    <property type="match status" value="1"/>
</dbReference>
<dbReference type="GO" id="GO:0005576">
    <property type="term" value="C:extracellular region"/>
    <property type="evidence" value="ECO:0007669"/>
    <property type="project" value="InterPro"/>
</dbReference>
<keyword evidence="2" id="KW-0732">Signal</keyword>
<dbReference type="SUPFAM" id="SSF82895">
    <property type="entry name" value="TSP-1 type 1 repeat"/>
    <property type="match status" value="1"/>
</dbReference>
<proteinExistence type="predicted"/>
<dbReference type="Pfam" id="PF00090">
    <property type="entry name" value="TSP_1"/>
    <property type="match status" value="1"/>
</dbReference>
<evidence type="ECO:0000313" key="4">
    <source>
        <dbReference type="EMBL" id="CAD5126608.1"/>
    </source>
</evidence>
<dbReference type="SUPFAM" id="SSF57625">
    <property type="entry name" value="Invertebrate chitin-binding proteins"/>
    <property type="match status" value="2"/>
</dbReference>
<dbReference type="InterPro" id="IPR008983">
    <property type="entry name" value="Tumour_necrosis_fac-like_dom"/>
</dbReference>
<dbReference type="OrthoDB" id="412680at2759"/>
<dbReference type="SMART" id="SM00209">
    <property type="entry name" value="TSP1"/>
    <property type="match status" value="1"/>
</dbReference>
<evidence type="ECO:0000259" key="3">
    <source>
        <dbReference type="PROSITE" id="PS50940"/>
    </source>
</evidence>
<keyword evidence="1" id="KW-1015">Disulfide bond</keyword>
<dbReference type="InterPro" id="IPR036383">
    <property type="entry name" value="TSP1_rpt_sf"/>
</dbReference>
<dbReference type="PROSITE" id="PS50940">
    <property type="entry name" value="CHIT_BIND_II"/>
    <property type="match status" value="2"/>
</dbReference>
<dbReference type="InterPro" id="IPR038877">
    <property type="entry name" value="THSD1"/>
</dbReference>
<dbReference type="Pfam" id="PF01607">
    <property type="entry name" value="CBM_14"/>
    <property type="match status" value="2"/>
</dbReference>